<gene>
    <name evidence="7" type="ORF">JW613_02505</name>
</gene>
<evidence type="ECO:0000313" key="7">
    <source>
        <dbReference type="EMBL" id="MBO8197190.1"/>
    </source>
</evidence>
<keyword evidence="8" id="KW-1185">Reference proteome</keyword>
<dbReference type="PIRSF" id="PIRSF006060">
    <property type="entry name" value="AA_transporter"/>
    <property type="match status" value="1"/>
</dbReference>
<feature type="transmembrane region" description="Helical" evidence="6">
    <location>
        <begin position="153"/>
        <end position="174"/>
    </location>
</feature>
<keyword evidence="2 6" id="KW-0812">Transmembrane</keyword>
<feature type="transmembrane region" description="Helical" evidence="6">
    <location>
        <begin position="129"/>
        <end position="146"/>
    </location>
</feature>
<feature type="transmembrane region" description="Helical" evidence="6">
    <location>
        <begin position="339"/>
        <end position="360"/>
    </location>
</feature>
<dbReference type="Proteomes" id="UP000721954">
    <property type="component" value="Unassembled WGS sequence"/>
</dbReference>
<feature type="compositionally biased region" description="Acidic residues" evidence="5">
    <location>
        <begin position="466"/>
        <end position="477"/>
    </location>
</feature>
<feature type="transmembrane region" description="Helical" evidence="6">
    <location>
        <begin position="366"/>
        <end position="383"/>
    </location>
</feature>
<dbReference type="EMBL" id="JAFFZM010000001">
    <property type="protein sequence ID" value="MBO8197190.1"/>
    <property type="molecule type" value="Genomic_DNA"/>
</dbReference>
<dbReference type="PANTHER" id="PTHR11785:SF512">
    <property type="entry name" value="SOBREMESA, ISOFORM B"/>
    <property type="match status" value="1"/>
</dbReference>
<feature type="transmembrane region" description="Helical" evidence="6">
    <location>
        <begin position="17"/>
        <end position="40"/>
    </location>
</feature>
<dbReference type="Pfam" id="PF13520">
    <property type="entry name" value="AA_permease_2"/>
    <property type="match status" value="1"/>
</dbReference>
<dbReference type="GeneID" id="96257460"/>
<reference evidence="7 8" key="1">
    <citation type="submission" date="2021-02" db="EMBL/GenBank/DDBJ databases">
        <title>Streptomyces spirodelae sp. nov., isolated from duckweed.</title>
        <authorList>
            <person name="Saimee Y."/>
            <person name="Duangmal K."/>
        </authorList>
    </citation>
    <scope>NUCLEOTIDE SEQUENCE [LARGE SCALE GENOMIC DNA]</scope>
    <source>
        <strain evidence="7 8">DSM 42105</strain>
    </source>
</reference>
<feature type="transmembrane region" description="Helical" evidence="6">
    <location>
        <begin position="420"/>
        <end position="439"/>
    </location>
</feature>
<feature type="transmembrane region" description="Helical" evidence="6">
    <location>
        <begin position="395"/>
        <end position="414"/>
    </location>
</feature>
<keyword evidence="4 6" id="KW-0472">Membrane</keyword>
<feature type="transmembrane region" description="Helical" evidence="6">
    <location>
        <begin position="199"/>
        <end position="226"/>
    </location>
</feature>
<protein>
    <submittedName>
        <fullName evidence="7">APC family permease</fullName>
    </submittedName>
</protein>
<feature type="transmembrane region" description="Helical" evidence="6">
    <location>
        <begin position="238"/>
        <end position="262"/>
    </location>
</feature>
<evidence type="ECO:0000256" key="6">
    <source>
        <dbReference type="SAM" id="Phobius"/>
    </source>
</evidence>
<name>A0ABS3XP57_9ACTN</name>
<evidence type="ECO:0000256" key="5">
    <source>
        <dbReference type="SAM" id="MobiDB-lite"/>
    </source>
</evidence>
<dbReference type="InterPro" id="IPR002293">
    <property type="entry name" value="AA/rel_permease1"/>
</dbReference>
<proteinExistence type="predicted"/>
<dbReference type="Gene3D" id="1.20.1740.10">
    <property type="entry name" value="Amino acid/polyamine transporter I"/>
    <property type="match status" value="1"/>
</dbReference>
<evidence type="ECO:0000256" key="2">
    <source>
        <dbReference type="ARBA" id="ARBA00022692"/>
    </source>
</evidence>
<evidence type="ECO:0000256" key="4">
    <source>
        <dbReference type="ARBA" id="ARBA00023136"/>
    </source>
</evidence>
<evidence type="ECO:0000256" key="3">
    <source>
        <dbReference type="ARBA" id="ARBA00022989"/>
    </source>
</evidence>
<accession>A0ABS3XP57</accession>
<dbReference type="InterPro" id="IPR050598">
    <property type="entry name" value="AminoAcid_Transporter"/>
</dbReference>
<keyword evidence="3 6" id="KW-1133">Transmembrane helix</keyword>
<comment type="caution">
    <text evidence="7">The sequence shown here is derived from an EMBL/GenBank/DDBJ whole genome shotgun (WGS) entry which is preliminary data.</text>
</comment>
<evidence type="ECO:0000313" key="8">
    <source>
        <dbReference type="Proteomes" id="UP000721954"/>
    </source>
</evidence>
<feature type="transmembrane region" description="Helical" evidence="6">
    <location>
        <begin position="282"/>
        <end position="305"/>
    </location>
</feature>
<feature type="region of interest" description="Disordered" evidence="5">
    <location>
        <begin position="457"/>
        <end position="491"/>
    </location>
</feature>
<dbReference type="RefSeq" id="WP_209209009.1">
    <property type="nucleotide sequence ID" value="NZ_JAFFZM010000001.1"/>
</dbReference>
<organism evidence="7 8">
    <name type="scientific">Streptomyces smyrnaeus</name>
    <dbReference type="NCBI Taxonomy" id="1387713"/>
    <lineage>
        <taxon>Bacteria</taxon>
        <taxon>Bacillati</taxon>
        <taxon>Actinomycetota</taxon>
        <taxon>Actinomycetes</taxon>
        <taxon>Kitasatosporales</taxon>
        <taxon>Streptomycetaceae</taxon>
        <taxon>Streptomyces</taxon>
    </lineage>
</organism>
<feature type="transmembrane region" description="Helical" evidence="6">
    <location>
        <begin position="93"/>
        <end position="117"/>
    </location>
</feature>
<comment type="subcellular location">
    <subcellularLocation>
        <location evidence="1">Membrane</location>
        <topology evidence="1">Multi-pass membrane protein</topology>
    </subcellularLocation>
</comment>
<sequence length="491" mass="51466">MTDTLEDNSKPKLTRSIGVVGGTLLTLSCLTPASSLFVIVPDSFSTLGTGTALTITVAALLCIGVAFAYSELGTLIPSSGGEYAMVGTLMGRLAGWLVFILSLIVVMIVPPIIALGTADYLAPVVRLDTEFAAAAVMLLSTAMGLLDLRANAWITGVFLALEVVGAAIVAFLGFTHTQRSASVLVHPVMDGGQGHTSPVTAGLIVAGLATALFILQGFSTAVYLAEEMENPRRTVARTVLWTLAIGFAVVIVPVVAITLGAPDLHALAGGDIAGMVQQWSNSAVGTFISLCIALAIVNAAIVMVIQNSRVVFASARDSAWPTPVNRALSRLGKRFGSPWVATLVVGVPGALLCFVDLGVLSEVTGVAVAGMYVFVALGALAARRTAFKHRAAWRMPLWPVLPALLMAVLLWVLWQQSTESLAITGGIILVAVAYWALYLRPRQDTHWVISVPEDEQAPAPFHDADNGDGDGDADGDDRDDRSDALQPASRS</sequence>
<evidence type="ECO:0000256" key="1">
    <source>
        <dbReference type="ARBA" id="ARBA00004141"/>
    </source>
</evidence>
<dbReference type="PANTHER" id="PTHR11785">
    <property type="entry name" value="AMINO ACID TRANSPORTER"/>
    <property type="match status" value="1"/>
</dbReference>
<feature type="transmembrane region" description="Helical" evidence="6">
    <location>
        <begin position="52"/>
        <end position="72"/>
    </location>
</feature>